<evidence type="ECO:0000313" key="2">
    <source>
        <dbReference type="Proteomes" id="UP000030655"/>
    </source>
</evidence>
<gene>
    <name evidence="1" type="ORF">H312_02749</name>
</gene>
<sequence length="476" mass="57016">MLIYFLVYIKDSIHATFSSDQSQTQNDAEIILNYNFEDELSIIYDEHIDSLNILENFSSNNQNNTSEDFANRENLSNVTSSFPSINYKQSINGKIEYSEILEDIYEHEIKYTIKKIKEILIELSQSCCINFREPLLKFIKLLERTTLRYSLNPFEKLIHYSIEKGCTNSSIDHFLKEKRPKYRNYLYNFVNITFNEDYKEDFKLNQSNRLKNTISKGRIAKKNFKFFVNEITRLYIKFELHINTIITTNLETVGEDNSITVYVSRTGENIYVKIIEEIINWFYESEICFFCRSEIVFLRDNIFLYDKIDFHMVASQLLYLYFYTLKVISSYDILNDINSTGEYVKILENDSLAMDILFLKNLILKIISQSIKRKNLFIYYRITNFFIFLRLYFKSNQILFKDLDLFLIEENLTEEKIDEYIETEKLILFLSDYRSFDERQKKIFLVLLLKLAFQYNDCSKYDPILESIGYFVIKKE</sequence>
<dbReference type="AlphaFoldDB" id="A0A059EYQ5"/>
<evidence type="ECO:0000313" key="1">
    <source>
        <dbReference type="EMBL" id="KCZ79861.1"/>
    </source>
</evidence>
<reference evidence="1 2" key="2">
    <citation type="submission" date="2014-03" db="EMBL/GenBank/DDBJ databases">
        <title>The Genome Sequence of Anncaliia algerae insect isolate PRA339.</title>
        <authorList>
            <consortium name="The Broad Institute Genome Sequencing Platform"/>
            <consortium name="The Broad Institute Genome Sequencing Center for Infectious Disease"/>
            <person name="Cuomo C."/>
            <person name="Becnel J."/>
            <person name="Sanscrainte N."/>
            <person name="Walker B."/>
            <person name="Young S.K."/>
            <person name="Zeng Q."/>
            <person name="Gargeya S."/>
            <person name="Fitzgerald M."/>
            <person name="Haas B."/>
            <person name="Abouelleil A."/>
            <person name="Alvarado L."/>
            <person name="Arachchi H.M."/>
            <person name="Berlin A.M."/>
            <person name="Chapman S.B."/>
            <person name="Dewar J."/>
            <person name="Goldberg J."/>
            <person name="Griggs A."/>
            <person name="Gujja S."/>
            <person name="Hansen M."/>
            <person name="Howarth C."/>
            <person name="Imamovic A."/>
            <person name="Larimer J."/>
            <person name="McCowan C."/>
            <person name="Murphy C."/>
            <person name="Neiman D."/>
            <person name="Pearson M."/>
            <person name="Priest M."/>
            <person name="Roberts A."/>
            <person name="Saif S."/>
            <person name="Shea T."/>
            <person name="Sisk P."/>
            <person name="Sykes S."/>
            <person name="Wortman J."/>
            <person name="Nusbaum C."/>
            <person name="Birren B."/>
        </authorList>
    </citation>
    <scope>NUCLEOTIDE SEQUENCE [LARGE SCALE GENOMIC DNA]</scope>
    <source>
        <strain evidence="1 2">PRA339</strain>
    </source>
</reference>
<dbReference type="OrthoDB" id="10331688at2759"/>
<proteinExistence type="predicted"/>
<organism evidence="1 2">
    <name type="scientific">Anncaliia algerae PRA339</name>
    <dbReference type="NCBI Taxonomy" id="1288291"/>
    <lineage>
        <taxon>Eukaryota</taxon>
        <taxon>Fungi</taxon>
        <taxon>Fungi incertae sedis</taxon>
        <taxon>Microsporidia</taxon>
        <taxon>Tubulinosematoidea</taxon>
        <taxon>Tubulinosematidae</taxon>
        <taxon>Anncaliia</taxon>
    </lineage>
</organism>
<dbReference type="HOGENOM" id="CLU_576130_0_0_1"/>
<protein>
    <submittedName>
        <fullName evidence="1">Uncharacterized protein</fullName>
    </submittedName>
</protein>
<dbReference type="VEuPathDB" id="MicrosporidiaDB:H312_02749"/>
<accession>A0A059EYQ5</accession>
<dbReference type="Proteomes" id="UP000030655">
    <property type="component" value="Unassembled WGS sequence"/>
</dbReference>
<dbReference type="EMBL" id="KK365224">
    <property type="protein sequence ID" value="KCZ79861.1"/>
    <property type="molecule type" value="Genomic_DNA"/>
</dbReference>
<name>A0A059EYQ5_9MICR</name>
<keyword evidence="2" id="KW-1185">Reference proteome</keyword>
<reference evidence="2" key="1">
    <citation type="submission" date="2013-02" db="EMBL/GenBank/DDBJ databases">
        <authorList>
            <consortium name="The Broad Institute Genome Sequencing Platform"/>
            <person name="Cuomo C."/>
            <person name="Becnel J."/>
            <person name="Sanscrainte N."/>
            <person name="Walker B."/>
            <person name="Young S.K."/>
            <person name="Zeng Q."/>
            <person name="Gargeya S."/>
            <person name="Fitzgerald M."/>
            <person name="Haas B."/>
            <person name="Abouelleil A."/>
            <person name="Alvarado L."/>
            <person name="Arachchi H.M."/>
            <person name="Berlin A.M."/>
            <person name="Chapman S.B."/>
            <person name="Dewar J."/>
            <person name="Goldberg J."/>
            <person name="Griggs A."/>
            <person name="Gujja S."/>
            <person name="Hansen M."/>
            <person name="Howarth C."/>
            <person name="Imamovic A."/>
            <person name="Larimer J."/>
            <person name="McCowan C."/>
            <person name="Murphy C."/>
            <person name="Neiman D."/>
            <person name="Pearson M."/>
            <person name="Priest M."/>
            <person name="Roberts A."/>
            <person name="Saif S."/>
            <person name="Shea T."/>
            <person name="Sisk P."/>
            <person name="Sykes S."/>
            <person name="Wortman J."/>
            <person name="Nusbaum C."/>
            <person name="Birren B."/>
        </authorList>
    </citation>
    <scope>NUCLEOTIDE SEQUENCE [LARGE SCALE GENOMIC DNA]</scope>
    <source>
        <strain evidence="2">PRA339</strain>
    </source>
</reference>